<protein>
    <recommendedName>
        <fullName evidence="1">Biotin carboxylase-like N-terminal domain-containing protein</fullName>
    </recommendedName>
</protein>
<dbReference type="InterPro" id="IPR005481">
    <property type="entry name" value="BC-like_N"/>
</dbReference>
<dbReference type="Gene3D" id="3.40.50.20">
    <property type="match status" value="1"/>
</dbReference>
<dbReference type="InterPro" id="IPR016185">
    <property type="entry name" value="PreATP-grasp_dom_sf"/>
</dbReference>
<dbReference type="SUPFAM" id="SSF52440">
    <property type="entry name" value="PreATP-grasp domain"/>
    <property type="match status" value="1"/>
</dbReference>
<name>A0A383AMR7_9ZZZZ</name>
<accession>A0A383AMR7</accession>
<feature type="domain" description="Biotin carboxylase-like N-terminal" evidence="1">
    <location>
        <begin position="1"/>
        <end position="25"/>
    </location>
</feature>
<sequence>MFSKVLVANRGEIAVRVLQTLQAMG</sequence>
<dbReference type="Pfam" id="PF00289">
    <property type="entry name" value="Biotin_carb_N"/>
    <property type="match status" value="1"/>
</dbReference>
<feature type="non-terminal residue" evidence="2">
    <location>
        <position position="25"/>
    </location>
</feature>
<reference evidence="2" key="1">
    <citation type="submission" date="2018-05" db="EMBL/GenBank/DDBJ databases">
        <authorList>
            <person name="Lanie J.A."/>
            <person name="Ng W.-L."/>
            <person name="Kazmierczak K.M."/>
            <person name="Andrzejewski T.M."/>
            <person name="Davidsen T.M."/>
            <person name="Wayne K.J."/>
            <person name="Tettelin H."/>
            <person name="Glass J.I."/>
            <person name="Rusch D."/>
            <person name="Podicherti R."/>
            <person name="Tsui H.-C.T."/>
            <person name="Winkler M.E."/>
        </authorList>
    </citation>
    <scope>NUCLEOTIDE SEQUENCE</scope>
</reference>
<gene>
    <name evidence="2" type="ORF">METZ01_LOCUS461828</name>
</gene>
<proteinExistence type="predicted"/>
<dbReference type="AlphaFoldDB" id="A0A383AMR7"/>
<evidence type="ECO:0000259" key="1">
    <source>
        <dbReference type="Pfam" id="PF00289"/>
    </source>
</evidence>
<dbReference type="EMBL" id="UINC01193379">
    <property type="protein sequence ID" value="SVE08974.1"/>
    <property type="molecule type" value="Genomic_DNA"/>
</dbReference>
<evidence type="ECO:0000313" key="2">
    <source>
        <dbReference type="EMBL" id="SVE08974.1"/>
    </source>
</evidence>
<organism evidence="2">
    <name type="scientific">marine metagenome</name>
    <dbReference type="NCBI Taxonomy" id="408172"/>
    <lineage>
        <taxon>unclassified sequences</taxon>
        <taxon>metagenomes</taxon>
        <taxon>ecological metagenomes</taxon>
    </lineage>
</organism>